<evidence type="ECO:0000256" key="1">
    <source>
        <dbReference type="ARBA" id="ARBA00022723"/>
    </source>
</evidence>
<proteinExistence type="predicted"/>
<evidence type="ECO:0000313" key="4">
    <source>
        <dbReference type="Proteomes" id="UP000776276"/>
    </source>
</evidence>
<dbReference type="PANTHER" id="PTHR43048">
    <property type="entry name" value="METHYLMALONYL-COA EPIMERASE"/>
    <property type="match status" value="1"/>
</dbReference>
<dbReference type="InterPro" id="IPR037523">
    <property type="entry name" value="VOC_core"/>
</dbReference>
<dbReference type="InterPro" id="IPR051785">
    <property type="entry name" value="MMCE/EMCE_epimerase"/>
</dbReference>
<evidence type="ECO:0000313" key="3">
    <source>
        <dbReference type="EMBL" id="MBU3077650.1"/>
    </source>
</evidence>
<keyword evidence="1" id="KW-0479">Metal-binding</keyword>
<dbReference type="RefSeq" id="WP_216322451.1">
    <property type="nucleotide sequence ID" value="NZ_JAHKRT010000003.1"/>
</dbReference>
<dbReference type="PROSITE" id="PS51819">
    <property type="entry name" value="VOC"/>
    <property type="match status" value="1"/>
</dbReference>
<dbReference type="Pfam" id="PF00903">
    <property type="entry name" value="Glyoxalase"/>
    <property type="match status" value="1"/>
</dbReference>
<feature type="domain" description="VOC" evidence="2">
    <location>
        <begin position="153"/>
        <end position="269"/>
    </location>
</feature>
<dbReference type="InterPro" id="IPR004360">
    <property type="entry name" value="Glyas_Fos-R_dOase_dom"/>
</dbReference>
<sequence>MAIIGVDAAILGVSDLAAATKFVRDFGLADAGERGSGKAYQALNGTEAILVDMHDPSLPVAVCSGPTIREIIWGVEGTSDLESIKNALGDRNIRLGEDGELRTVDDDGYGIAFRPSRRQPLTVEPILCNVFGAATGRPVNSRVDFDAPVAPQSIAHIVLFSPDVERAAEFYIQRLGFQVTDRFNDRKGIFLRAPGGGEHHHLFISQREEKGLHHLSFHVNGFNELMLGGQAMLANGWKSRMGPGRHRVSSGYFWYFDSPAGGAMELVADIDRADEGWEARSWDLIPTNTAVWLANVG</sequence>
<accession>A0ABS6BKA3</accession>
<gene>
    <name evidence="3" type="ORF">KOF26_07185</name>
</gene>
<dbReference type="CDD" id="cd08343">
    <property type="entry name" value="ED_TypeI_classII_C"/>
    <property type="match status" value="1"/>
</dbReference>
<evidence type="ECO:0000259" key="2">
    <source>
        <dbReference type="PROSITE" id="PS51819"/>
    </source>
</evidence>
<dbReference type="EMBL" id="JAHKRT010000003">
    <property type="protein sequence ID" value="MBU3077650.1"/>
    <property type="molecule type" value="Genomic_DNA"/>
</dbReference>
<reference evidence="3 4" key="1">
    <citation type="submission" date="2021-06" db="EMBL/GenBank/DDBJ databases">
        <title>Sphingomonas sp. XMGL2, whole genome shotgun sequencing project.</title>
        <authorList>
            <person name="Zhao G."/>
            <person name="Shen L."/>
        </authorList>
    </citation>
    <scope>NUCLEOTIDE SEQUENCE [LARGE SCALE GENOMIC DNA]</scope>
    <source>
        <strain evidence="3 4">XMGL2</strain>
    </source>
</reference>
<name>A0ABS6BKA3_9SPHN</name>
<protein>
    <submittedName>
        <fullName evidence="3">VOC family protein</fullName>
    </submittedName>
</protein>
<dbReference type="PANTHER" id="PTHR43048:SF3">
    <property type="entry name" value="METHYLMALONYL-COA EPIMERASE, MITOCHONDRIAL"/>
    <property type="match status" value="1"/>
</dbReference>
<keyword evidence="4" id="KW-1185">Reference proteome</keyword>
<dbReference type="Proteomes" id="UP000776276">
    <property type="component" value="Unassembled WGS sequence"/>
</dbReference>
<organism evidence="3 4">
    <name type="scientific">Sphingomonas quercus</name>
    <dbReference type="NCBI Taxonomy" id="2842451"/>
    <lineage>
        <taxon>Bacteria</taxon>
        <taxon>Pseudomonadati</taxon>
        <taxon>Pseudomonadota</taxon>
        <taxon>Alphaproteobacteria</taxon>
        <taxon>Sphingomonadales</taxon>
        <taxon>Sphingomonadaceae</taxon>
        <taxon>Sphingomonas</taxon>
    </lineage>
</organism>
<comment type="caution">
    <text evidence="3">The sequence shown here is derived from an EMBL/GenBank/DDBJ whole genome shotgun (WGS) entry which is preliminary data.</text>
</comment>